<evidence type="ECO:0000313" key="4">
    <source>
        <dbReference type="EMBL" id="NMW93559.1"/>
    </source>
</evidence>
<dbReference type="Proteomes" id="UP001209486">
    <property type="component" value="Unassembled WGS sequence"/>
</dbReference>
<keyword evidence="1" id="KW-1003">Cell membrane</keyword>
<dbReference type="SMART" id="SM01234">
    <property type="entry name" value="Haemolytic"/>
    <property type="match status" value="1"/>
</dbReference>
<proteinExistence type="inferred from homology"/>
<dbReference type="Proteomes" id="UP000578252">
    <property type="component" value="Unassembled WGS sequence"/>
</dbReference>
<dbReference type="EMBL" id="UGGQ01000006">
    <property type="protein sequence ID" value="STO16295.1"/>
    <property type="molecule type" value="Genomic_DNA"/>
</dbReference>
<dbReference type="GO" id="GO:0005886">
    <property type="term" value="C:plasma membrane"/>
    <property type="evidence" value="ECO:0007669"/>
    <property type="project" value="UniProtKB-SubCell"/>
</dbReference>
<reference evidence="2 11" key="2">
    <citation type="submission" date="2019-08" db="EMBL/GenBank/DDBJ databases">
        <title>Comparison of rpoB and gyrB Sequences from Mobiluncus Species and Development of a Multiplex PCR Method for Clinical Detection of Mobiluncus curtisii and Mobiluncus mulieris.</title>
        <authorList>
            <person name="Yang L."/>
            <person name="Shen Y."/>
            <person name="Xu G."/>
            <person name="Shu L.-B."/>
            <person name="Hu J."/>
            <person name="Zhang R."/>
            <person name="Wang Y."/>
            <person name="Zhou H.-W."/>
            <person name="Zhang X."/>
        </authorList>
    </citation>
    <scope>NUCLEOTIDE SEQUENCE [LARGE SCALE GENOMIC DNA]</scope>
    <source>
        <strain evidence="2 11">M26</strain>
    </source>
</reference>
<evidence type="ECO:0000313" key="11">
    <source>
        <dbReference type="Proteomes" id="UP001209486"/>
    </source>
</evidence>
<comment type="function">
    <text evidence="1">Could be involved in insertion of integral membrane proteins into the membrane.</text>
</comment>
<comment type="caution">
    <text evidence="5">The sequence shown here is derived from an EMBL/GenBank/DDBJ whole genome shotgun (WGS) entry which is preliminary data.</text>
</comment>
<evidence type="ECO:0000313" key="7">
    <source>
        <dbReference type="Proteomes" id="UP000255284"/>
    </source>
</evidence>
<protein>
    <recommendedName>
        <fullName evidence="1">Putative membrane protein insertion efficiency factor</fullName>
    </recommendedName>
</protein>
<dbReference type="EMBL" id="JABCUV010000008">
    <property type="protein sequence ID" value="NMW93559.1"/>
    <property type="molecule type" value="Genomic_DNA"/>
</dbReference>
<reference evidence="6 7" key="1">
    <citation type="submission" date="2018-06" db="EMBL/GenBank/DDBJ databases">
        <authorList>
            <consortium name="Pathogen Informatics"/>
            <person name="Doyle S."/>
        </authorList>
    </citation>
    <scope>NUCLEOTIDE SEQUENCE [LARGE SCALE GENOMIC DNA]</scope>
    <source>
        <strain evidence="6 7">NCTC11819</strain>
    </source>
</reference>
<dbReference type="EMBL" id="VSZY01000001">
    <property type="protein sequence ID" value="MCU9967865.1"/>
    <property type="molecule type" value="Genomic_DNA"/>
</dbReference>
<dbReference type="PANTHER" id="PTHR33383:SF1">
    <property type="entry name" value="MEMBRANE PROTEIN INSERTION EFFICIENCY FACTOR-RELATED"/>
    <property type="match status" value="1"/>
</dbReference>
<dbReference type="NCBIfam" id="TIGR00278">
    <property type="entry name" value="membrane protein insertion efficiency factor YidD"/>
    <property type="match status" value="1"/>
</dbReference>
<evidence type="ECO:0000313" key="6">
    <source>
        <dbReference type="EMBL" id="STO16295.1"/>
    </source>
</evidence>
<dbReference type="Proteomes" id="UP000575397">
    <property type="component" value="Unassembled WGS sequence"/>
</dbReference>
<evidence type="ECO:0000313" key="10">
    <source>
        <dbReference type="Proteomes" id="UP000582487"/>
    </source>
</evidence>
<comment type="subcellular location">
    <subcellularLocation>
        <location evidence="1">Cell membrane</location>
        <topology evidence="1">Peripheral membrane protein</topology>
        <orientation evidence="1">Cytoplasmic side</orientation>
    </subcellularLocation>
</comment>
<dbReference type="InterPro" id="IPR002696">
    <property type="entry name" value="Membr_insert_effic_factor_YidD"/>
</dbReference>
<evidence type="ECO:0000313" key="5">
    <source>
        <dbReference type="EMBL" id="NMX03507.1"/>
    </source>
</evidence>
<dbReference type="GeneID" id="61169064"/>
<dbReference type="RefSeq" id="WP_081455765.1">
    <property type="nucleotide sequence ID" value="NZ_CAMUNX010000001.1"/>
</dbReference>
<dbReference type="PANTHER" id="PTHR33383">
    <property type="entry name" value="MEMBRANE PROTEIN INSERTION EFFICIENCY FACTOR-RELATED"/>
    <property type="match status" value="1"/>
</dbReference>
<comment type="similarity">
    <text evidence="1">Belongs to the UPF0161 family.</text>
</comment>
<dbReference type="Proteomes" id="UP000582487">
    <property type="component" value="Unassembled WGS sequence"/>
</dbReference>
<dbReference type="EMBL" id="JABCUR010000001">
    <property type="protein sequence ID" value="NMW64124.1"/>
    <property type="molecule type" value="Genomic_DNA"/>
</dbReference>
<dbReference type="EMBL" id="JABCUS010000011">
    <property type="protein sequence ID" value="NMX03507.1"/>
    <property type="molecule type" value="Genomic_DNA"/>
</dbReference>
<organism evidence="5 8">
    <name type="scientific">Mobiluncus mulieris</name>
    <dbReference type="NCBI Taxonomy" id="2052"/>
    <lineage>
        <taxon>Bacteria</taxon>
        <taxon>Bacillati</taxon>
        <taxon>Actinomycetota</taxon>
        <taxon>Actinomycetes</taxon>
        <taxon>Actinomycetales</taxon>
        <taxon>Actinomycetaceae</taxon>
        <taxon>Mobiluncus</taxon>
    </lineage>
</organism>
<evidence type="ECO:0000313" key="2">
    <source>
        <dbReference type="EMBL" id="MCU9967865.1"/>
    </source>
</evidence>
<dbReference type="Pfam" id="PF01809">
    <property type="entry name" value="YidD"/>
    <property type="match status" value="1"/>
</dbReference>
<evidence type="ECO:0000313" key="9">
    <source>
        <dbReference type="Proteomes" id="UP000578252"/>
    </source>
</evidence>
<evidence type="ECO:0000256" key="1">
    <source>
        <dbReference type="HAMAP-Rule" id="MF_00386"/>
    </source>
</evidence>
<dbReference type="HAMAP" id="MF_00386">
    <property type="entry name" value="UPF0161_YidD"/>
    <property type="match status" value="1"/>
</dbReference>
<dbReference type="AlphaFoldDB" id="A0A7Y0U4S7"/>
<reference evidence="8 9" key="3">
    <citation type="submission" date="2020-04" db="EMBL/GenBank/DDBJ databases">
        <title>Antimicrobial susceptibility and clonality of vaginal-derived multi-drug resistant Mobiluncus isolates in China.</title>
        <authorList>
            <person name="Zhang X."/>
        </authorList>
    </citation>
    <scope>NUCLEOTIDE SEQUENCE [LARGE SCALE GENOMIC DNA]</scope>
    <source>
        <strain evidence="5 8">12</strain>
        <strain evidence="3 9">13</strain>
        <strain evidence="4 10">7</strain>
    </source>
</reference>
<evidence type="ECO:0000313" key="8">
    <source>
        <dbReference type="Proteomes" id="UP000575397"/>
    </source>
</evidence>
<dbReference type="Proteomes" id="UP000255284">
    <property type="component" value="Unassembled WGS sequence"/>
</dbReference>
<keyword evidence="1" id="KW-0472">Membrane</keyword>
<name>A0A7Y0U4S7_9ACTO</name>
<gene>
    <name evidence="5" type="primary">yidD</name>
    <name evidence="2" type="ORF">FYZ43_00195</name>
    <name evidence="4" type="ORF">HHJ74_07615</name>
    <name evidence="5" type="ORF">HHJ77_06140</name>
    <name evidence="3" type="ORF">HHJ78_00860</name>
    <name evidence="6" type="ORF">NCTC11819_00861</name>
</gene>
<accession>A0A7Y0U4S7</accession>
<evidence type="ECO:0000313" key="3">
    <source>
        <dbReference type="EMBL" id="NMW64124.1"/>
    </source>
</evidence>
<sequence length="120" mass="13267">MSVTHLCRSIWHLPANSARFLVHLYQHSFSLVIGPRCKYYPSCSRYADLALEVHGLGKGLLLIGWRLMRCNPLSDGGVDYPPVRGAWKNPWHAPGSVTAAAYAESPAVRDGKFSEVLPCC</sequence>